<name>A0AAD5S131_9PEZI</name>
<sequence length="590" mass="67215">MPLNPSPRVKQLSEDSVLKFNIANRLASGRCPGSFQDLKTGIPNLIDSEVLELALVIQDVRQRDFLEDRLTHIQEILSWVCYHSTPVGQQALALDLSRHVCGSYIEECMLPTISSAMYKMGHAKTIPLARKDAKHICQEIMSRVRAETIELTFARFQEILRRKGHFLTHPTELVTTQIVASILESKMLSANFQNLQGTRLTEILVYMNILDYSGHISFPDVTTLQDVDDTCHSGLGSSLLLKVNDVTLFLKGFQILSLELKQKLIDYDILAQDRITPLKKFTFCTVFPSMGAAIDNKMNFDFSQIFLLAAQLHDIFPAVLDTFMIYVARLHHISPVIRKATLENMVVPRWKTAGKKIMGILGEIQVLSKRRQHLIEDDREFGDETPWKEFRLVPSQDISIDDGVTNAAQYEVLVSTGWEVIPFRHPLHKVFGSPWSKWFANGRVNLYFHPHERTTIDIPHTVLALLDKTFQAYKNLDRAFPGVDDEKPGERQIASDAYFKYLAEATGISYGDKDISQTTSSEAVLHMDRPELAYRAHMYPSGRITFESINTILLATQRSREYSQDKRIDDGFINRTVQIPARYGLWELQA</sequence>
<dbReference type="Pfam" id="PF17043">
    <property type="entry name" value="MAT1-1-2"/>
    <property type="match status" value="1"/>
</dbReference>
<organism evidence="1 2">
    <name type="scientific">Zalerion maritima</name>
    <dbReference type="NCBI Taxonomy" id="339359"/>
    <lineage>
        <taxon>Eukaryota</taxon>
        <taxon>Fungi</taxon>
        <taxon>Dikarya</taxon>
        <taxon>Ascomycota</taxon>
        <taxon>Pezizomycotina</taxon>
        <taxon>Sordariomycetes</taxon>
        <taxon>Lulworthiomycetidae</taxon>
        <taxon>Lulworthiales</taxon>
        <taxon>Lulworthiaceae</taxon>
        <taxon>Zalerion</taxon>
    </lineage>
</organism>
<comment type="caution">
    <text evidence="1">The sequence shown here is derived from an EMBL/GenBank/DDBJ whole genome shotgun (WGS) entry which is preliminary data.</text>
</comment>
<protein>
    <submittedName>
        <fullName evidence="1">Mating-type protein MAT1-1-2</fullName>
    </submittedName>
</protein>
<dbReference type="InterPro" id="IPR031472">
    <property type="entry name" value="MAT1-1-2/MatA-2/Smr1"/>
</dbReference>
<evidence type="ECO:0000313" key="2">
    <source>
        <dbReference type="Proteomes" id="UP001201980"/>
    </source>
</evidence>
<gene>
    <name evidence="1" type="ORF">MKZ38_010028</name>
</gene>
<reference evidence="1" key="1">
    <citation type="submission" date="2022-07" db="EMBL/GenBank/DDBJ databases">
        <title>Draft genome sequence of Zalerion maritima ATCC 34329, a (micro)plastics degrading marine fungus.</title>
        <authorList>
            <person name="Paco A."/>
            <person name="Goncalves M.F.M."/>
            <person name="Rocha-Santos T.A.P."/>
            <person name="Alves A."/>
        </authorList>
    </citation>
    <scope>NUCLEOTIDE SEQUENCE</scope>
    <source>
        <strain evidence="1">ATCC 34329</strain>
    </source>
</reference>
<dbReference type="AlphaFoldDB" id="A0AAD5S131"/>
<dbReference type="EMBL" id="JAKWBI020000083">
    <property type="protein sequence ID" value="KAJ2903363.1"/>
    <property type="molecule type" value="Genomic_DNA"/>
</dbReference>
<accession>A0AAD5S131</accession>
<keyword evidence="2" id="KW-1185">Reference proteome</keyword>
<evidence type="ECO:0000313" key="1">
    <source>
        <dbReference type="EMBL" id="KAJ2903363.1"/>
    </source>
</evidence>
<proteinExistence type="predicted"/>
<dbReference type="Proteomes" id="UP001201980">
    <property type="component" value="Unassembled WGS sequence"/>
</dbReference>